<reference evidence="2" key="1">
    <citation type="submission" date="2018-05" db="EMBL/GenBank/DDBJ databases">
        <authorList>
            <person name="Lanie J.A."/>
            <person name="Ng W.-L."/>
            <person name="Kazmierczak K.M."/>
            <person name="Andrzejewski T.M."/>
            <person name="Davidsen T.M."/>
            <person name="Wayne K.J."/>
            <person name="Tettelin H."/>
            <person name="Glass J.I."/>
            <person name="Rusch D."/>
            <person name="Podicherti R."/>
            <person name="Tsui H.-C.T."/>
            <person name="Winkler M.E."/>
        </authorList>
    </citation>
    <scope>NUCLEOTIDE SEQUENCE</scope>
</reference>
<dbReference type="AlphaFoldDB" id="A0A381PZ47"/>
<evidence type="ECO:0000313" key="2">
    <source>
        <dbReference type="EMBL" id="SUZ72325.1"/>
    </source>
</evidence>
<protein>
    <submittedName>
        <fullName evidence="2">Uncharacterized protein</fullName>
    </submittedName>
</protein>
<dbReference type="EMBL" id="UINC01001150">
    <property type="protein sequence ID" value="SUZ72325.1"/>
    <property type="molecule type" value="Genomic_DNA"/>
</dbReference>
<gene>
    <name evidence="2" type="ORF">METZ01_LOCUS25179</name>
</gene>
<feature type="transmembrane region" description="Helical" evidence="1">
    <location>
        <begin position="20"/>
        <end position="40"/>
    </location>
</feature>
<organism evidence="2">
    <name type="scientific">marine metagenome</name>
    <dbReference type="NCBI Taxonomy" id="408172"/>
    <lineage>
        <taxon>unclassified sequences</taxon>
        <taxon>metagenomes</taxon>
        <taxon>ecological metagenomes</taxon>
    </lineage>
</organism>
<feature type="transmembrane region" description="Helical" evidence="1">
    <location>
        <begin position="108"/>
        <end position="125"/>
    </location>
</feature>
<keyword evidence="1" id="KW-0812">Transmembrane</keyword>
<proteinExistence type="predicted"/>
<feature type="transmembrane region" description="Helical" evidence="1">
    <location>
        <begin position="52"/>
        <end position="68"/>
    </location>
</feature>
<sequence length="173" mass="19486">MLLPSMATLRHVGREWQRRVMWLAVTALALCLLVGLIVPMERLDGKGWPARSVGYPLSALAMGTIWILRKKKGTFPYLPTALLVTPFVLDLLGNLFQFFDTVQNFDDLLHFVNWMFLCAAFVAMFDPANLAPWNRSALGTGFGALAIILWEFMEYLIMQSGTTGLHLSYEDTV</sequence>
<keyword evidence="1" id="KW-0472">Membrane</keyword>
<evidence type="ECO:0000256" key="1">
    <source>
        <dbReference type="SAM" id="Phobius"/>
    </source>
</evidence>
<keyword evidence="1" id="KW-1133">Transmembrane helix</keyword>
<accession>A0A381PZ47</accession>
<feature type="non-terminal residue" evidence="2">
    <location>
        <position position="173"/>
    </location>
</feature>
<name>A0A381PZ47_9ZZZZ</name>
<feature type="transmembrane region" description="Helical" evidence="1">
    <location>
        <begin position="75"/>
        <end position="96"/>
    </location>
</feature>
<feature type="transmembrane region" description="Helical" evidence="1">
    <location>
        <begin position="137"/>
        <end position="158"/>
    </location>
</feature>